<gene>
    <name evidence="1" type="ORF">FHETE_8484</name>
</gene>
<evidence type="ECO:0000313" key="2">
    <source>
        <dbReference type="Proteomes" id="UP000567885"/>
    </source>
</evidence>
<proteinExistence type="predicted"/>
<dbReference type="AlphaFoldDB" id="A0A8H5T1B7"/>
<dbReference type="OrthoDB" id="5104176at2759"/>
<evidence type="ECO:0008006" key="3">
    <source>
        <dbReference type="Google" id="ProtNLM"/>
    </source>
</evidence>
<protein>
    <recommendedName>
        <fullName evidence="3">F-box domain-containing protein</fullName>
    </recommendedName>
</protein>
<keyword evidence="2" id="KW-1185">Reference proteome</keyword>
<sequence length="496" mass="56248">MASLDTLMTEILQGICQHLALISTESLRNLCLTNRSLNHICSPILVYRWGNSKDCTEPSLERFVVHLYKNPELRKKVRSIKIGYDVIDEWQLSPLDVDIETLAVLARAAETDVKMEPEHLACLCLDLKHGCRDALAVLLMAWCTRVTNLSITVPDFIWHGNEHCHVLTFAKQAILRLLADEVPRDFPLGEIRHVEVNRSCLRHEIHLEFPTIFLHIPKIKSLETSGLSDSVSLEGMLIGERFVPFGSDYFSHYALSITHTPSTVQELVLSNAALSADTLSTLILGIPGLKKLKFHNTEYETEYGEKPDYEGIVKSIRACRDTLEELDLFVNTCGVLQNDDTCMLEQDLFVYDMIRDVDVYEGFDCLRRLSCPMSNLFAATSDGDGYNFSVVLDRLPESIEYLRPRCPDLLECWDRGRNSEEICIRSFVELLEEARVKQRLCDLKVLDLSETFVDDSDSFGIRKLKQTAKSRGIELLLHDGVFIRPYTSASLVNGGL</sequence>
<dbReference type="Proteomes" id="UP000567885">
    <property type="component" value="Unassembled WGS sequence"/>
</dbReference>
<accession>A0A8H5T1B7</accession>
<organism evidence="1 2">
    <name type="scientific">Fusarium heterosporum</name>
    <dbReference type="NCBI Taxonomy" id="42747"/>
    <lineage>
        <taxon>Eukaryota</taxon>
        <taxon>Fungi</taxon>
        <taxon>Dikarya</taxon>
        <taxon>Ascomycota</taxon>
        <taxon>Pezizomycotina</taxon>
        <taxon>Sordariomycetes</taxon>
        <taxon>Hypocreomycetidae</taxon>
        <taxon>Hypocreales</taxon>
        <taxon>Nectriaceae</taxon>
        <taxon>Fusarium</taxon>
        <taxon>Fusarium heterosporum species complex</taxon>
    </lineage>
</organism>
<evidence type="ECO:0000313" key="1">
    <source>
        <dbReference type="EMBL" id="KAF5661422.1"/>
    </source>
</evidence>
<dbReference type="EMBL" id="JAAGWQ010000180">
    <property type="protein sequence ID" value="KAF5661422.1"/>
    <property type="molecule type" value="Genomic_DNA"/>
</dbReference>
<comment type="caution">
    <text evidence="1">The sequence shown here is derived from an EMBL/GenBank/DDBJ whole genome shotgun (WGS) entry which is preliminary data.</text>
</comment>
<reference evidence="1 2" key="1">
    <citation type="submission" date="2020-05" db="EMBL/GenBank/DDBJ databases">
        <title>Identification and distribution of gene clusters putatively required for synthesis of sphingolipid metabolism inhibitors in phylogenetically diverse species of the filamentous fungus Fusarium.</title>
        <authorList>
            <person name="Kim H.-S."/>
            <person name="Busman M."/>
            <person name="Brown D.W."/>
            <person name="Divon H."/>
            <person name="Uhlig S."/>
            <person name="Proctor R.H."/>
        </authorList>
    </citation>
    <scope>NUCLEOTIDE SEQUENCE [LARGE SCALE GENOMIC DNA]</scope>
    <source>
        <strain evidence="1 2">NRRL 20693</strain>
    </source>
</reference>
<name>A0A8H5T1B7_FUSHE</name>